<protein>
    <recommendedName>
        <fullName evidence="3">Transposase</fullName>
    </recommendedName>
</protein>
<accession>A0ABN8W890</accession>
<dbReference type="RefSeq" id="WP_255343273.1">
    <property type="nucleotide sequence ID" value="NZ_CAMXCH010000001.1"/>
</dbReference>
<reference evidence="1" key="1">
    <citation type="submission" date="2022-10" db="EMBL/GenBank/DDBJ databases">
        <authorList>
            <person name="Botero Cardona J."/>
        </authorList>
    </citation>
    <scope>NUCLEOTIDE SEQUENCE</scope>
    <source>
        <strain evidence="1">R-83534</strain>
    </source>
</reference>
<sequence length="43" mass="4922">MSVTSKGDLKSALEKATLDQLNAKCKRVEKFFLIDIIRRLILD</sequence>
<evidence type="ECO:0000313" key="2">
    <source>
        <dbReference type="Proteomes" id="UP001154272"/>
    </source>
</evidence>
<evidence type="ECO:0008006" key="3">
    <source>
        <dbReference type="Google" id="ProtNLM"/>
    </source>
</evidence>
<proteinExistence type="predicted"/>
<dbReference type="Proteomes" id="UP001154272">
    <property type="component" value="Unassembled WGS sequence"/>
</dbReference>
<dbReference type="EMBL" id="CAMXCH010000001">
    <property type="protein sequence ID" value="CAI3927657.1"/>
    <property type="molecule type" value="Genomic_DNA"/>
</dbReference>
<keyword evidence="2" id="KW-1185">Reference proteome</keyword>
<organism evidence="1 2">
    <name type="scientific">Commensalibacter papalotli</name>
    <name type="common">ex Botero et al. 2024</name>
    <dbReference type="NCBI Taxonomy" id="2972766"/>
    <lineage>
        <taxon>Bacteria</taxon>
        <taxon>Pseudomonadati</taxon>
        <taxon>Pseudomonadota</taxon>
        <taxon>Alphaproteobacteria</taxon>
        <taxon>Acetobacterales</taxon>
        <taxon>Acetobacteraceae</taxon>
    </lineage>
</organism>
<name>A0ABN8W890_9PROT</name>
<evidence type="ECO:0000313" key="1">
    <source>
        <dbReference type="EMBL" id="CAI3927657.1"/>
    </source>
</evidence>
<gene>
    <name evidence="1" type="ORF">R83534S58_LOCUS331</name>
</gene>
<comment type="caution">
    <text evidence="1">The sequence shown here is derived from an EMBL/GenBank/DDBJ whole genome shotgun (WGS) entry which is preliminary data.</text>
</comment>